<dbReference type="KEGG" id="mpo:Mpop_4429"/>
<proteinExistence type="predicted"/>
<sequence length="185" mass="20149">MRAPFSTAGPFPGPFPNPLPNTMTDLLIRPAQSRDHDAIWAILEPILRAGEAYALPRDWDRARALAYWFSPAHHVFVAQDADAVLGSYYIRANQLGAGDHVANGAYATHPEARGRGVARAMGLHSFEAARAQGFTAMQFNIVVATNTHAVALWTSLGLREVGRLPGVFRHPVHGPVDALVMHRSL</sequence>
<dbReference type="STRING" id="441620.Mpop_4429"/>
<evidence type="ECO:0000313" key="2">
    <source>
        <dbReference type="EMBL" id="ACB82529.1"/>
    </source>
</evidence>
<dbReference type="PROSITE" id="PS51186">
    <property type="entry name" value="GNAT"/>
    <property type="match status" value="1"/>
</dbReference>
<evidence type="ECO:0000313" key="3">
    <source>
        <dbReference type="Proteomes" id="UP000007136"/>
    </source>
</evidence>
<organism evidence="2 3">
    <name type="scientific">Methylorubrum populi (strain ATCC BAA-705 / NCIMB 13946 / BJ001)</name>
    <name type="common">Methylobacterium populi</name>
    <dbReference type="NCBI Taxonomy" id="441620"/>
    <lineage>
        <taxon>Bacteria</taxon>
        <taxon>Pseudomonadati</taxon>
        <taxon>Pseudomonadota</taxon>
        <taxon>Alphaproteobacteria</taxon>
        <taxon>Hyphomicrobiales</taxon>
        <taxon>Methylobacteriaceae</taxon>
        <taxon>Methylorubrum</taxon>
    </lineage>
</organism>
<dbReference type="GO" id="GO:0016747">
    <property type="term" value="F:acyltransferase activity, transferring groups other than amino-acyl groups"/>
    <property type="evidence" value="ECO:0007669"/>
    <property type="project" value="InterPro"/>
</dbReference>
<dbReference type="InterPro" id="IPR016181">
    <property type="entry name" value="Acyl_CoA_acyltransferase"/>
</dbReference>
<dbReference type="PANTHER" id="PTHR43138">
    <property type="entry name" value="ACETYLTRANSFERASE, GNAT FAMILY"/>
    <property type="match status" value="1"/>
</dbReference>
<accession>B1ZFS0</accession>
<dbReference type="EMBL" id="CP001029">
    <property type="protein sequence ID" value="ACB82529.1"/>
    <property type="molecule type" value="Genomic_DNA"/>
</dbReference>
<dbReference type="AlphaFoldDB" id="B1ZFS0"/>
<evidence type="ECO:0000259" key="1">
    <source>
        <dbReference type="PROSITE" id="PS51186"/>
    </source>
</evidence>
<dbReference type="Proteomes" id="UP000007136">
    <property type="component" value="Chromosome"/>
</dbReference>
<reference evidence="2" key="1">
    <citation type="submission" date="2008-04" db="EMBL/GenBank/DDBJ databases">
        <title>Complete sequence of chromosome of Methylobacterium populi BJ001.</title>
        <authorList>
            <consortium name="US DOE Joint Genome Institute"/>
            <person name="Copeland A."/>
            <person name="Lucas S."/>
            <person name="Lapidus A."/>
            <person name="Glavina del Rio T."/>
            <person name="Dalin E."/>
            <person name="Tice H."/>
            <person name="Bruce D."/>
            <person name="Goodwin L."/>
            <person name="Pitluck S."/>
            <person name="Chertkov O."/>
            <person name="Brettin T."/>
            <person name="Detter J.C."/>
            <person name="Han C."/>
            <person name="Kuske C.R."/>
            <person name="Schmutz J."/>
            <person name="Larimer F."/>
            <person name="Land M."/>
            <person name="Hauser L."/>
            <person name="Kyrpides N."/>
            <person name="Mikhailova N."/>
            <person name="Marx C."/>
            <person name="Richardson P."/>
        </authorList>
    </citation>
    <scope>NUCLEOTIDE SEQUENCE [LARGE SCALE GENOMIC DNA]</scope>
    <source>
        <strain evidence="2">BJ001</strain>
    </source>
</reference>
<dbReference type="Gene3D" id="3.40.630.30">
    <property type="match status" value="1"/>
</dbReference>
<feature type="domain" description="N-acetyltransferase" evidence="1">
    <location>
        <begin position="26"/>
        <end position="185"/>
    </location>
</feature>
<dbReference type="PANTHER" id="PTHR43138:SF1">
    <property type="entry name" value="N-ACETYLTRANSFERASE ACA1"/>
    <property type="match status" value="1"/>
</dbReference>
<dbReference type="eggNOG" id="COG0456">
    <property type="taxonomic scope" value="Bacteria"/>
</dbReference>
<gene>
    <name evidence="2" type="ordered locus">Mpop_4429</name>
</gene>
<dbReference type="InterPro" id="IPR052742">
    <property type="entry name" value="Mito_N-acetyltransferase"/>
</dbReference>
<dbReference type="SUPFAM" id="SSF55729">
    <property type="entry name" value="Acyl-CoA N-acyltransferases (Nat)"/>
    <property type="match status" value="1"/>
</dbReference>
<dbReference type="CDD" id="cd04301">
    <property type="entry name" value="NAT_SF"/>
    <property type="match status" value="1"/>
</dbReference>
<dbReference type="Pfam" id="PF00583">
    <property type="entry name" value="Acetyltransf_1"/>
    <property type="match status" value="1"/>
</dbReference>
<dbReference type="InterPro" id="IPR000182">
    <property type="entry name" value="GNAT_dom"/>
</dbReference>
<protein>
    <submittedName>
        <fullName evidence="2">GCN5-related N-acetyltransferase</fullName>
    </submittedName>
</protein>
<name>B1ZFS0_METPB</name>
<keyword evidence="2" id="KW-0808">Transferase</keyword>
<dbReference type="HOGENOM" id="CLU_013985_42_2_5"/>